<comment type="caution">
    <text evidence="1">The sequence shown here is derived from an EMBL/GenBank/DDBJ whole genome shotgun (WGS) entry which is preliminary data.</text>
</comment>
<dbReference type="Proteomes" id="UP000298058">
    <property type="component" value="Unassembled WGS sequence"/>
</dbReference>
<keyword evidence="2" id="KW-1185">Reference proteome</keyword>
<evidence type="ECO:0000313" key="1">
    <source>
        <dbReference type="EMBL" id="TGN20793.1"/>
    </source>
</evidence>
<proteinExistence type="predicted"/>
<organism evidence="1 2">
    <name type="scientific">Leptospira idonii</name>
    <dbReference type="NCBI Taxonomy" id="1193500"/>
    <lineage>
        <taxon>Bacteria</taxon>
        <taxon>Pseudomonadati</taxon>
        <taxon>Spirochaetota</taxon>
        <taxon>Spirochaetia</taxon>
        <taxon>Leptospirales</taxon>
        <taxon>Leptospiraceae</taxon>
        <taxon>Leptospira</taxon>
    </lineage>
</organism>
<name>A0A4R9M227_9LEPT</name>
<evidence type="ECO:0000313" key="2">
    <source>
        <dbReference type="Proteomes" id="UP000298058"/>
    </source>
</evidence>
<sequence length="184" mass="21588">MTDFFGKMPLDAPLHIRNPRRLYLLNIIYFKIGGNSEWTGRIETIVQIANEFTPLSEPQWTKHQVEYALKELRKSGWISAYRKGRNKPMTYMRSRPEDVLPLSVKESKPTKLRMVAVDPTKEVFLKQKIESPEQDVWKEFQDWSRGKVSDSTYQSIRESKHSSELPGRISQIWLSWQSSRAVCI</sequence>
<dbReference type="EMBL" id="RQHW01000007">
    <property type="protein sequence ID" value="TGN20793.1"/>
    <property type="molecule type" value="Genomic_DNA"/>
</dbReference>
<protein>
    <submittedName>
        <fullName evidence="1">Uncharacterized protein</fullName>
    </submittedName>
</protein>
<reference evidence="1" key="1">
    <citation type="journal article" date="2019" name="PLoS Negl. Trop. Dis.">
        <title>Revisiting the worldwide diversity of Leptospira species in the environment.</title>
        <authorList>
            <person name="Vincent A.T."/>
            <person name="Schiettekatte O."/>
            <person name="Bourhy P."/>
            <person name="Veyrier F.J."/>
            <person name="Picardeau M."/>
        </authorList>
    </citation>
    <scope>NUCLEOTIDE SEQUENCE [LARGE SCALE GENOMIC DNA]</scope>
    <source>
        <strain evidence="1">201300427</strain>
    </source>
</reference>
<dbReference type="AlphaFoldDB" id="A0A4R9M227"/>
<gene>
    <name evidence="1" type="ORF">EHS15_01790</name>
</gene>
<dbReference type="OrthoDB" id="327744at2"/>
<accession>A0A4R9M227</accession>
<dbReference type="RefSeq" id="WP_135758828.1">
    <property type="nucleotide sequence ID" value="NZ_RQHW01000007.1"/>
</dbReference>